<proteinExistence type="predicted"/>
<feature type="non-terminal residue" evidence="2">
    <location>
        <position position="155"/>
    </location>
</feature>
<feature type="region of interest" description="Disordered" evidence="1">
    <location>
        <begin position="40"/>
        <end position="59"/>
    </location>
</feature>
<keyword evidence="3" id="KW-1185">Reference proteome</keyword>
<feature type="compositionally biased region" description="Basic and acidic residues" evidence="1">
    <location>
        <begin position="49"/>
        <end position="59"/>
    </location>
</feature>
<dbReference type="Proteomes" id="UP000305948">
    <property type="component" value="Unassembled WGS sequence"/>
</dbReference>
<evidence type="ECO:0000256" key="1">
    <source>
        <dbReference type="SAM" id="MobiDB-lite"/>
    </source>
</evidence>
<gene>
    <name evidence="2" type="ORF">OE88DRAFT_1668092</name>
</gene>
<evidence type="ECO:0000313" key="3">
    <source>
        <dbReference type="Proteomes" id="UP000305948"/>
    </source>
</evidence>
<name>A0A5C3MLB9_9AGAM</name>
<protein>
    <submittedName>
        <fullName evidence="2">Uncharacterized protein</fullName>
    </submittedName>
</protein>
<sequence length="155" mass="17413">MPHAHRPPAACGLKLGSTDSWPFWFPLRVLHQRSTNTSVFSLTTSNHPRSQDGLRENGGRSRLLPVSWARLPDNNTMHRRLLLELHGSRSHGRQPNIMASTESGAHAHPIVILEGRLHGLTSEYHELDGGCPLGSKEQRCSYALCKSWPRIRTRT</sequence>
<reference evidence="2 3" key="1">
    <citation type="journal article" date="2019" name="Nat. Ecol. Evol.">
        <title>Megaphylogeny resolves global patterns of mushroom evolution.</title>
        <authorList>
            <person name="Varga T."/>
            <person name="Krizsan K."/>
            <person name="Foldi C."/>
            <person name="Dima B."/>
            <person name="Sanchez-Garcia M."/>
            <person name="Sanchez-Ramirez S."/>
            <person name="Szollosi G.J."/>
            <person name="Szarkandi J.G."/>
            <person name="Papp V."/>
            <person name="Albert L."/>
            <person name="Andreopoulos W."/>
            <person name="Angelini C."/>
            <person name="Antonin V."/>
            <person name="Barry K.W."/>
            <person name="Bougher N.L."/>
            <person name="Buchanan P."/>
            <person name="Buyck B."/>
            <person name="Bense V."/>
            <person name="Catcheside P."/>
            <person name="Chovatia M."/>
            <person name="Cooper J."/>
            <person name="Damon W."/>
            <person name="Desjardin D."/>
            <person name="Finy P."/>
            <person name="Geml J."/>
            <person name="Haridas S."/>
            <person name="Hughes K."/>
            <person name="Justo A."/>
            <person name="Karasinski D."/>
            <person name="Kautmanova I."/>
            <person name="Kiss B."/>
            <person name="Kocsube S."/>
            <person name="Kotiranta H."/>
            <person name="LaButti K.M."/>
            <person name="Lechner B.E."/>
            <person name="Liimatainen K."/>
            <person name="Lipzen A."/>
            <person name="Lukacs Z."/>
            <person name="Mihaltcheva S."/>
            <person name="Morgado L.N."/>
            <person name="Niskanen T."/>
            <person name="Noordeloos M.E."/>
            <person name="Ohm R.A."/>
            <person name="Ortiz-Santana B."/>
            <person name="Ovrebo C."/>
            <person name="Racz N."/>
            <person name="Riley R."/>
            <person name="Savchenko A."/>
            <person name="Shiryaev A."/>
            <person name="Soop K."/>
            <person name="Spirin V."/>
            <person name="Szebenyi C."/>
            <person name="Tomsovsky M."/>
            <person name="Tulloss R.E."/>
            <person name="Uehling J."/>
            <person name="Grigoriev I.V."/>
            <person name="Vagvolgyi C."/>
            <person name="Papp T."/>
            <person name="Martin F.M."/>
            <person name="Miettinen O."/>
            <person name="Hibbett D.S."/>
            <person name="Nagy L.G."/>
        </authorList>
    </citation>
    <scope>NUCLEOTIDE SEQUENCE [LARGE SCALE GENOMIC DNA]</scope>
    <source>
        <strain evidence="2 3">OMC1185</strain>
    </source>
</reference>
<dbReference type="AlphaFoldDB" id="A0A5C3MLB9"/>
<evidence type="ECO:0000313" key="2">
    <source>
        <dbReference type="EMBL" id="TFK46209.1"/>
    </source>
</evidence>
<accession>A0A5C3MLB9</accession>
<organism evidence="2 3">
    <name type="scientific">Heliocybe sulcata</name>
    <dbReference type="NCBI Taxonomy" id="5364"/>
    <lineage>
        <taxon>Eukaryota</taxon>
        <taxon>Fungi</taxon>
        <taxon>Dikarya</taxon>
        <taxon>Basidiomycota</taxon>
        <taxon>Agaricomycotina</taxon>
        <taxon>Agaricomycetes</taxon>
        <taxon>Gloeophyllales</taxon>
        <taxon>Gloeophyllaceae</taxon>
        <taxon>Heliocybe</taxon>
    </lineage>
</organism>
<dbReference type="EMBL" id="ML213532">
    <property type="protein sequence ID" value="TFK46209.1"/>
    <property type="molecule type" value="Genomic_DNA"/>
</dbReference>